<evidence type="ECO:0000313" key="1">
    <source>
        <dbReference type="EMBL" id="KQL55200.1"/>
    </source>
</evidence>
<sequence length="124" mass="14885">MRIETTINLINHYSNENNYSKVRSLIQKEWKYLNEYKNYQLLNSNAKQIFKIMQEEAVTGRSNELTQAEKNILNLVNQSIREMRLPYAKRIFLEHNRLFEKPAAIQWLTSDARFICESWTKAKQ</sequence>
<dbReference type="EMBL" id="LJJC01000004">
    <property type="protein sequence ID" value="KQL55200.1"/>
    <property type="molecule type" value="Genomic_DNA"/>
</dbReference>
<comment type="caution">
    <text evidence="1">The sequence shown here is derived from an EMBL/GenBank/DDBJ whole genome shotgun (WGS) entry which is preliminary data.</text>
</comment>
<name>A0A0Q3TMJ7_9BACI</name>
<dbReference type="RefSeq" id="WP_055740996.1">
    <property type="nucleotide sequence ID" value="NZ_JAAIWL010000005.1"/>
</dbReference>
<protein>
    <submittedName>
        <fullName evidence="1">Uncharacterized protein</fullName>
    </submittedName>
</protein>
<dbReference type="AlphaFoldDB" id="A0A0Q3TMJ7"/>
<gene>
    <name evidence="1" type="ORF">AN964_17900</name>
</gene>
<evidence type="ECO:0000313" key="2">
    <source>
        <dbReference type="Proteomes" id="UP000051888"/>
    </source>
</evidence>
<dbReference type="PATRIC" id="fig|157838.3.peg.3965"/>
<dbReference type="Proteomes" id="UP000051888">
    <property type="component" value="Unassembled WGS sequence"/>
</dbReference>
<proteinExistence type="predicted"/>
<dbReference type="STRING" id="157838.AN964_17900"/>
<organism evidence="1 2">
    <name type="scientific">Heyndrickxia shackletonii</name>
    <dbReference type="NCBI Taxonomy" id="157838"/>
    <lineage>
        <taxon>Bacteria</taxon>
        <taxon>Bacillati</taxon>
        <taxon>Bacillota</taxon>
        <taxon>Bacilli</taxon>
        <taxon>Bacillales</taxon>
        <taxon>Bacillaceae</taxon>
        <taxon>Heyndrickxia</taxon>
    </lineage>
</organism>
<dbReference type="OrthoDB" id="2861783at2"/>
<keyword evidence="2" id="KW-1185">Reference proteome</keyword>
<reference evidence="1 2" key="1">
    <citation type="submission" date="2015-09" db="EMBL/GenBank/DDBJ databases">
        <title>Genome sequencing project for genomic taxonomy and phylogenomics of Bacillus-like bacteria.</title>
        <authorList>
            <person name="Liu B."/>
            <person name="Wang J."/>
            <person name="Zhu Y."/>
            <person name="Liu G."/>
            <person name="Chen Q."/>
            <person name="Chen Z."/>
            <person name="Lan J."/>
            <person name="Che J."/>
            <person name="Ge C."/>
            <person name="Shi H."/>
            <person name="Pan Z."/>
            <person name="Liu X."/>
        </authorList>
    </citation>
    <scope>NUCLEOTIDE SEQUENCE [LARGE SCALE GENOMIC DNA]</scope>
    <source>
        <strain evidence="1 2">LMG 18435</strain>
    </source>
</reference>
<accession>A0A0Q3TMJ7</accession>